<gene>
    <name evidence="1" type="ORF">K0M31_012747</name>
</gene>
<comment type="caution">
    <text evidence="1">The sequence shown here is derived from an EMBL/GenBank/DDBJ whole genome shotgun (WGS) entry which is preliminary data.</text>
</comment>
<evidence type="ECO:0000313" key="1">
    <source>
        <dbReference type="EMBL" id="KAK1120017.1"/>
    </source>
</evidence>
<name>A0AA40FJ28_9HYME</name>
<dbReference type="EMBL" id="JAHYIQ010000033">
    <property type="protein sequence ID" value="KAK1120017.1"/>
    <property type="molecule type" value="Genomic_DNA"/>
</dbReference>
<accession>A0AA40FJ28</accession>
<dbReference type="Proteomes" id="UP001177670">
    <property type="component" value="Unassembled WGS sequence"/>
</dbReference>
<protein>
    <submittedName>
        <fullName evidence="1">Uncharacterized protein</fullName>
    </submittedName>
</protein>
<proteinExistence type="predicted"/>
<keyword evidence="2" id="KW-1185">Reference proteome</keyword>
<dbReference type="AlphaFoldDB" id="A0AA40FJ28"/>
<evidence type="ECO:0000313" key="2">
    <source>
        <dbReference type="Proteomes" id="UP001177670"/>
    </source>
</evidence>
<reference evidence="1" key="1">
    <citation type="submission" date="2021-10" db="EMBL/GenBank/DDBJ databases">
        <title>Melipona bicolor Genome sequencing and assembly.</title>
        <authorList>
            <person name="Araujo N.S."/>
            <person name="Arias M.C."/>
        </authorList>
    </citation>
    <scope>NUCLEOTIDE SEQUENCE</scope>
    <source>
        <strain evidence="1">USP_2M_L1-L4_2017</strain>
        <tissue evidence="1">Whole body</tissue>
    </source>
</reference>
<organism evidence="1 2">
    <name type="scientific">Melipona bicolor</name>
    <dbReference type="NCBI Taxonomy" id="60889"/>
    <lineage>
        <taxon>Eukaryota</taxon>
        <taxon>Metazoa</taxon>
        <taxon>Ecdysozoa</taxon>
        <taxon>Arthropoda</taxon>
        <taxon>Hexapoda</taxon>
        <taxon>Insecta</taxon>
        <taxon>Pterygota</taxon>
        <taxon>Neoptera</taxon>
        <taxon>Endopterygota</taxon>
        <taxon>Hymenoptera</taxon>
        <taxon>Apocrita</taxon>
        <taxon>Aculeata</taxon>
        <taxon>Apoidea</taxon>
        <taxon>Anthophila</taxon>
        <taxon>Apidae</taxon>
        <taxon>Melipona</taxon>
    </lineage>
</organism>
<sequence>MGATTSGIRCDNNCLLPPEDFRLYQEDNFRPPPYPEIGRVQKFESKKQTFSASAASSLVVSIKDYWNVHDITKRLLFTGYWISVAKAVTFWYPLRASVLQDR</sequence>